<comment type="caution">
    <text evidence="2">The sequence shown here is derived from an EMBL/GenBank/DDBJ whole genome shotgun (WGS) entry which is preliminary data.</text>
</comment>
<reference evidence="2 3" key="2">
    <citation type="submission" date="2018-12" db="EMBL/GenBank/DDBJ databases">
        <title>Simiduia agarivorans gen. nov., sp. nov., a marine, agarolytic bacterium isolated from shallow coastal water from Keelung, Taiwan.</title>
        <authorList>
            <person name="Shieh W.Y."/>
        </authorList>
    </citation>
    <scope>NUCLEOTIDE SEQUENCE [LARGE SCALE GENOMIC DNA]</scope>
    <source>
        <strain evidence="2 3">GTF-13</strain>
    </source>
</reference>
<dbReference type="InterPro" id="IPR006757">
    <property type="entry name" value="OGF_rcpt"/>
</dbReference>
<gene>
    <name evidence="2" type="ORF">D0544_13500</name>
</gene>
<dbReference type="GO" id="GO:0140625">
    <property type="term" value="F:opioid growth factor receptor activity"/>
    <property type="evidence" value="ECO:0007669"/>
    <property type="project" value="InterPro"/>
</dbReference>
<dbReference type="PANTHER" id="PTHR14015:SF2">
    <property type="entry name" value="OPIOID GROWTH FACTOR RECEPTOR (OGFR) CONSERVED DOMAIN-CONTAINING PROTEIN"/>
    <property type="match status" value="1"/>
</dbReference>
<dbReference type="EMBL" id="QWEZ01000002">
    <property type="protein sequence ID" value="RRJ82859.1"/>
    <property type="molecule type" value="Genomic_DNA"/>
</dbReference>
<name>A0A3P3VMB5_9GAMM</name>
<evidence type="ECO:0000313" key="2">
    <source>
        <dbReference type="EMBL" id="RRJ82859.1"/>
    </source>
</evidence>
<sequence>MYEVFPMDSRLNPMQLQWLQFYLHGGEDNRGRTLAHIRSQRFSWLEGTHDYVQWLFPLPEASGANQQSPLLTPALARRFMAHPNAESELLTSLDCIAHFWGIVRRQLHFSPNELAGEQEPLWCCPASHNQLRISRVLGCLSCLGQVPIAYELFNYLVNRLRQHGLDPAQLEAVPYWKGASTREPLLPDCAPSIEEIELSLPR</sequence>
<accession>A0A3P3VMB5</accession>
<dbReference type="InterPro" id="IPR039574">
    <property type="entry name" value="OGFr"/>
</dbReference>
<protein>
    <recommendedName>
        <fullName evidence="1">Opioid growth factor receptor (OGFr) conserved domain-containing protein</fullName>
    </recommendedName>
</protein>
<organism evidence="2 3">
    <name type="scientific">Aestuariirhabdus litorea</name>
    <dbReference type="NCBI Taxonomy" id="2528527"/>
    <lineage>
        <taxon>Bacteria</taxon>
        <taxon>Pseudomonadati</taxon>
        <taxon>Pseudomonadota</taxon>
        <taxon>Gammaproteobacteria</taxon>
        <taxon>Oceanospirillales</taxon>
        <taxon>Aestuariirhabdaceae</taxon>
        <taxon>Aestuariirhabdus</taxon>
    </lineage>
</organism>
<evidence type="ECO:0000313" key="3">
    <source>
        <dbReference type="Proteomes" id="UP000280792"/>
    </source>
</evidence>
<proteinExistence type="predicted"/>
<dbReference type="PANTHER" id="PTHR14015">
    <property type="entry name" value="OPIOID GROWTH FACTOR RECEPTOR OGFR ZETA-TYPE OPIOID RECEPTOR"/>
    <property type="match status" value="1"/>
</dbReference>
<feature type="domain" description="Opioid growth factor receptor (OGFr) conserved" evidence="1">
    <location>
        <begin position="38"/>
        <end position="176"/>
    </location>
</feature>
<dbReference type="GO" id="GO:0016020">
    <property type="term" value="C:membrane"/>
    <property type="evidence" value="ECO:0007669"/>
    <property type="project" value="InterPro"/>
</dbReference>
<dbReference type="Proteomes" id="UP000280792">
    <property type="component" value="Unassembled WGS sequence"/>
</dbReference>
<dbReference type="Pfam" id="PF04664">
    <property type="entry name" value="OGFr_N"/>
    <property type="match status" value="1"/>
</dbReference>
<keyword evidence="3" id="KW-1185">Reference proteome</keyword>
<dbReference type="AlphaFoldDB" id="A0A3P3VMB5"/>
<reference evidence="2 3" key="1">
    <citation type="submission" date="2018-08" db="EMBL/GenBank/DDBJ databases">
        <authorList>
            <person name="Khan S.A."/>
        </authorList>
    </citation>
    <scope>NUCLEOTIDE SEQUENCE [LARGE SCALE GENOMIC DNA]</scope>
    <source>
        <strain evidence="2 3">GTF-13</strain>
    </source>
</reference>
<evidence type="ECO:0000259" key="1">
    <source>
        <dbReference type="Pfam" id="PF04664"/>
    </source>
</evidence>